<dbReference type="CDD" id="cd08195">
    <property type="entry name" value="DHQS"/>
    <property type="match status" value="1"/>
</dbReference>
<reference evidence="8" key="1">
    <citation type="submission" date="2023-03" db="EMBL/GenBank/DDBJ databases">
        <authorList>
            <person name="Steffen K."/>
            <person name="Cardenas P."/>
        </authorList>
    </citation>
    <scope>NUCLEOTIDE SEQUENCE</scope>
</reference>
<comment type="cofactor">
    <cofactor evidence="1">
        <name>NAD(+)</name>
        <dbReference type="ChEBI" id="CHEBI:57540"/>
    </cofactor>
</comment>
<dbReference type="GO" id="GO:0008652">
    <property type="term" value="P:amino acid biosynthetic process"/>
    <property type="evidence" value="ECO:0007669"/>
    <property type="project" value="UniProtKB-KW"/>
</dbReference>
<dbReference type="Pfam" id="PF01761">
    <property type="entry name" value="DHQ_synthase"/>
    <property type="match status" value="1"/>
</dbReference>
<sequence>MQVSAARQRLIIPKGKNLIGAFHQPKLVVIDVDTLKTLPQRDIRAGLIEVIKMGVIRDEPLFERVEENLEAILNLDDTTLIEIISQACVNKAEIVAKDEKESGLRMVLNYGHTFGHALEAMTHYNRYRHGEAVSIGMHCAAQLATNLRMFSETDFQRQRALLKRAKLPITFPTDLIPRSVM</sequence>
<evidence type="ECO:0000256" key="1">
    <source>
        <dbReference type="ARBA" id="ARBA00001911"/>
    </source>
</evidence>
<evidence type="ECO:0000259" key="6">
    <source>
        <dbReference type="Pfam" id="PF01761"/>
    </source>
</evidence>
<evidence type="ECO:0000313" key="8">
    <source>
        <dbReference type="EMBL" id="CAI8034102.1"/>
    </source>
</evidence>
<accession>A0AA35SRT8</accession>
<dbReference type="InterPro" id="IPR050071">
    <property type="entry name" value="Dehydroquinate_synthase"/>
</dbReference>
<evidence type="ECO:0000313" key="9">
    <source>
        <dbReference type="Proteomes" id="UP001174909"/>
    </source>
</evidence>
<name>A0AA35SRT8_GEOBA</name>
<dbReference type="EMBL" id="CASHTH010002712">
    <property type="protein sequence ID" value="CAI8034102.1"/>
    <property type="molecule type" value="Genomic_DNA"/>
</dbReference>
<keyword evidence="3" id="KW-0520">NAD</keyword>
<evidence type="ECO:0000256" key="3">
    <source>
        <dbReference type="ARBA" id="ARBA00023027"/>
    </source>
</evidence>
<keyword evidence="4" id="KW-0057">Aromatic amino acid biosynthesis</keyword>
<keyword evidence="9" id="KW-1185">Reference proteome</keyword>
<gene>
    <name evidence="8" type="ORF">GBAR_LOCUS19245</name>
</gene>
<evidence type="ECO:0000256" key="5">
    <source>
        <dbReference type="ARBA" id="ARBA00023239"/>
    </source>
</evidence>
<proteinExistence type="predicted"/>
<dbReference type="AlphaFoldDB" id="A0AA35SRT8"/>
<organism evidence="8 9">
    <name type="scientific">Geodia barretti</name>
    <name type="common">Barrett's horny sponge</name>
    <dbReference type="NCBI Taxonomy" id="519541"/>
    <lineage>
        <taxon>Eukaryota</taxon>
        <taxon>Metazoa</taxon>
        <taxon>Porifera</taxon>
        <taxon>Demospongiae</taxon>
        <taxon>Heteroscleromorpha</taxon>
        <taxon>Tetractinellida</taxon>
        <taxon>Astrophorina</taxon>
        <taxon>Geodiidae</taxon>
        <taxon>Geodia</taxon>
    </lineage>
</organism>
<evidence type="ECO:0000256" key="4">
    <source>
        <dbReference type="ARBA" id="ARBA00023141"/>
    </source>
</evidence>
<comment type="caution">
    <text evidence="8">The sequence shown here is derived from an EMBL/GenBank/DDBJ whole genome shotgun (WGS) entry which is preliminary data.</text>
</comment>
<dbReference type="SUPFAM" id="SSF56796">
    <property type="entry name" value="Dehydroquinate synthase-like"/>
    <property type="match status" value="1"/>
</dbReference>
<dbReference type="Pfam" id="PF24621">
    <property type="entry name" value="DHQS_C"/>
    <property type="match status" value="1"/>
</dbReference>
<keyword evidence="2" id="KW-0028">Amino-acid biosynthesis</keyword>
<dbReference type="PANTHER" id="PTHR43622">
    <property type="entry name" value="3-DEHYDROQUINATE SYNTHASE"/>
    <property type="match status" value="1"/>
</dbReference>
<feature type="domain" description="3-dehydroquinate synthase C-terminal" evidence="7">
    <location>
        <begin position="46"/>
        <end position="172"/>
    </location>
</feature>
<protein>
    <submittedName>
        <fullName evidence="8">3-dehydroquinate synthase</fullName>
    </submittedName>
</protein>
<keyword evidence="5" id="KW-0456">Lyase</keyword>
<dbReference type="Proteomes" id="UP001174909">
    <property type="component" value="Unassembled WGS sequence"/>
</dbReference>
<dbReference type="GO" id="GO:0009073">
    <property type="term" value="P:aromatic amino acid family biosynthetic process"/>
    <property type="evidence" value="ECO:0007669"/>
    <property type="project" value="UniProtKB-KW"/>
</dbReference>
<dbReference type="InterPro" id="IPR056179">
    <property type="entry name" value="DHQS_C"/>
</dbReference>
<dbReference type="GO" id="GO:0003856">
    <property type="term" value="F:3-dehydroquinate synthase activity"/>
    <property type="evidence" value="ECO:0007669"/>
    <property type="project" value="TreeGrafter"/>
</dbReference>
<dbReference type="Gene3D" id="1.20.1090.10">
    <property type="entry name" value="Dehydroquinate synthase-like - alpha domain"/>
    <property type="match status" value="1"/>
</dbReference>
<evidence type="ECO:0000256" key="2">
    <source>
        <dbReference type="ARBA" id="ARBA00022605"/>
    </source>
</evidence>
<evidence type="ECO:0000259" key="7">
    <source>
        <dbReference type="Pfam" id="PF24621"/>
    </source>
</evidence>
<dbReference type="Gene3D" id="3.40.50.1970">
    <property type="match status" value="1"/>
</dbReference>
<feature type="domain" description="3-dehydroquinate synthase N-terminal" evidence="6">
    <location>
        <begin position="12"/>
        <end position="44"/>
    </location>
</feature>
<dbReference type="PANTHER" id="PTHR43622:SF7">
    <property type="entry name" value="3-DEHYDROQUINATE SYNTHASE, CHLOROPLASTIC"/>
    <property type="match status" value="1"/>
</dbReference>
<dbReference type="InterPro" id="IPR030960">
    <property type="entry name" value="DHQS/DOIS_N"/>
</dbReference>